<evidence type="ECO:0000313" key="1">
    <source>
        <dbReference type="EMBL" id="GBP29091.1"/>
    </source>
</evidence>
<evidence type="ECO:0000313" key="2">
    <source>
        <dbReference type="Proteomes" id="UP000299102"/>
    </source>
</evidence>
<dbReference type="EMBL" id="BGZK01000216">
    <property type="protein sequence ID" value="GBP29091.1"/>
    <property type="molecule type" value="Genomic_DNA"/>
</dbReference>
<comment type="caution">
    <text evidence="1">The sequence shown here is derived from an EMBL/GenBank/DDBJ whole genome shotgun (WGS) entry which is preliminary data.</text>
</comment>
<reference evidence="1 2" key="1">
    <citation type="journal article" date="2019" name="Commun. Biol.">
        <title>The bagworm genome reveals a unique fibroin gene that provides high tensile strength.</title>
        <authorList>
            <person name="Kono N."/>
            <person name="Nakamura H."/>
            <person name="Ohtoshi R."/>
            <person name="Tomita M."/>
            <person name="Numata K."/>
            <person name="Arakawa K."/>
        </authorList>
    </citation>
    <scope>NUCLEOTIDE SEQUENCE [LARGE SCALE GENOMIC DNA]</scope>
</reference>
<name>A0A4C1URK2_EUMVA</name>
<gene>
    <name evidence="1" type="ORF">EVAR_17625_1</name>
</gene>
<keyword evidence="2" id="KW-1185">Reference proteome</keyword>
<sequence length="121" mass="13756">MQDTYFRLSLLKNETNEGVTKSALHAVRQRAREQRCDNVYQNELRPMGGATGKGSKQQDVYMSVRITDDSFLGFGTPKGKKRDPIAKTPLSVRPSVTRLYLMNRDSQTVEIFTDDVFLLPL</sequence>
<organism evidence="1 2">
    <name type="scientific">Eumeta variegata</name>
    <name type="common">Bagworm moth</name>
    <name type="synonym">Eumeta japonica</name>
    <dbReference type="NCBI Taxonomy" id="151549"/>
    <lineage>
        <taxon>Eukaryota</taxon>
        <taxon>Metazoa</taxon>
        <taxon>Ecdysozoa</taxon>
        <taxon>Arthropoda</taxon>
        <taxon>Hexapoda</taxon>
        <taxon>Insecta</taxon>
        <taxon>Pterygota</taxon>
        <taxon>Neoptera</taxon>
        <taxon>Endopterygota</taxon>
        <taxon>Lepidoptera</taxon>
        <taxon>Glossata</taxon>
        <taxon>Ditrysia</taxon>
        <taxon>Tineoidea</taxon>
        <taxon>Psychidae</taxon>
        <taxon>Oiketicinae</taxon>
        <taxon>Eumeta</taxon>
    </lineage>
</organism>
<accession>A0A4C1URK2</accession>
<proteinExistence type="predicted"/>
<protein>
    <submittedName>
        <fullName evidence="1">Uncharacterized protein</fullName>
    </submittedName>
</protein>
<dbReference type="AlphaFoldDB" id="A0A4C1URK2"/>
<dbReference type="Proteomes" id="UP000299102">
    <property type="component" value="Unassembled WGS sequence"/>
</dbReference>